<dbReference type="Proteomes" id="UP001596989">
    <property type="component" value="Unassembled WGS sequence"/>
</dbReference>
<dbReference type="SUPFAM" id="SSF53795">
    <property type="entry name" value="PEP carboxykinase-like"/>
    <property type="match status" value="1"/>
</dbReference>
<accession>A0ABW3HVK1</accession>
<keyword evidence="2" id="KW-1185">Reference proteome</keyword>
<dbReference type="Gene3D" id="3.40.50.300">
    <property type="entry name" value="P-loop containing nucleotide triphosphate hydrolases"/>
    <property type="match status" value="1"/>
</dbReference>
<dbReference type="EMBL" id="JBHTJZ010000035">
    <property type="protein sequence ID" value="MFD0961417.1"/>
    <property type="molecule type" value="Genomic_DNA"/>
</dbReference>
<organism evidence="1 2">
    <name type="scientific">Paenibacillus chungangensis</name>
    <dbReference type="NCBI Taxonomy" id="696535"/>
    <lineage>
        <taxon>Bacteria</taxon>
        <taxon>Bacillati</taxon>
        <taxon>Bacillota</taxon>
        <taxon>Bacilli</taxon>
        <taxon>Bacillales</taxon>
        <taxon>Paenibacillaceae</taxon>
        <taxon>Paenibacillus</taxon>
    </lineage>
</organism>
<protein>
    <submittedName>
        <fullName evidence="1">Aldolase</fullName>
    </submittedName>
</protein>
<comment type="caution">
    <text evidence="1">The sequence shown here is derived from an EMBL/GenBank/DDBJ whole genome shotgun (WGS) entry which is preliminary data.</text>
</comment>
<gene>
    <name evidence="1" type="ORF">ACFQ2I_18860</name>
</gene>
<proteinExistence type="predicted"/>
<sequence>MTVSNGLRPYYSFGLRIDSEIPMPELPLLEEGIMHMHGSVSIVFDQLLPLWQLANRSSQYVAIYEDTVLIRVPDTAIFGMKAGECILVSPFHGADMDKIRLYLLGTCMGITLLQKRILPLHGSAVAINGRAYAIVGHSGAGKTTLSSVLIQQGNPLLSDDLIAVTTNAEGMPQAMPAYPQQKLWQETIDMLGRSAEGLKPLFERERKFAVPLSDGFCSQPLPLAGVIELVKTEHDAAISPVEGLERFHTLLQHTFRGFLLKRMGLMDWHFRLLSSFTGHIDVYRLHRPLEGASPQQLSTLLLETIHKEVV</sequence>
<evidence type="ECO:0000313" key="2">
    <source>
        <dbReference type="Proteomes" id="UP001596989"/>
    </source>
</evidence>
<evidence type="ECO:0000313" key="1">
    <source>
        <dbReference type="EMBL" id="MFD0961417.1"/>
    </source>
</evidence>
<name>A0ABW3HVK1_9BACL</name>
<reference evidence="2" key="1">
    <citation type="journal article" date="2019" name="Int. J. Syst. Evol. Microbiol.">
        <title>The Global Catalogue of Microorganisms (GCM) 10K type strain sequencing project: providing services to taxonomists for standard genome sequencing and annotation.</title>
        <authorList>
            <consortium name="The Broad Institute Genomics Platform"/>
            <consortium name="The Broad Institute Genome Sequencing Center for Infectious Disease"/>
            <person name="Wu L."/>
            <person name="Ma J."/>
        </authorList>
    </citation>
    <scope>NUCLEOTIDE SEQUENCE [LARGE SCALE GENOMIC DNA]</scope>
    <source>
        <strain evidence="2">CCUG 59129</strain>
    </source>
</reference>
<dbReference type="RefSeq" id="WP_377566963.1">
    <property type="nucleotide sequence ID" value="NZ_JBHTJZ010000035.1"/>
</dbReference>
<dbReference type="InterPro" id="IPR027417">
    <property type="entry name" value="P-loop_NTPase"/>
</dbReference>